<sequence>VVMSRELQLSTSAASVASEWRFDSFDDGSRKEAGLVQLKRFSTFLQQHLQKSWEISTAIGHASEVPDTFIDPVLLNFSPLEHTNLRELANTDNVNFNKVALTLAYLIKEMKFLAAEGGDTRLRPFACYGEPSVDESASGRDPAAHSWNRMARMLPLFQDLVSFKRRCEETVRHTVQQLACLYDASKSRAGLPDMTGIKLGPVFSALCELLGCLISLDELLSSPNSTVVIQEDWSVFKKLVTAVKHDPAKYSFDIGQVKSFEKILMSLQGELLDSSIFQSCAEQLFDDSGIAVSKNSRLAEEFLSSIRSIFQQLDARIESNQAVETKERSRYIGLCGLYVLYFNIFHSMDKNTLKELWGLHKRLPAVYIAGNVLFYPCEFLYTKLSPHVKKLLDTKALSAVADHRRSWLADRDSSMTRDAQALLSLVQSWSARMEGSFRRADSVAGDLNVKASLLLEGLSLAFRLRHLVTTVLTLHSRTQTRVTKPCLLAMFRMIELLKVIQSVYQRRTVFLASNFSNVQQHFSYAAHQALHAAKKRLIGSTDRHYSQRKLDLLSAIILAENCLNGPPTQDRLCLVQLGLCMANTGKTFRDDELSLLSSTLRKLELVASLDTLIAEATDCAFLIWHGQRPVLQIHLADLYTGGQDVNRVHYLFAALADASRFLLGARHAASPSGVVEAFESECLSAARESVVAPLCRDVETDLRLQIHAHLQLDDRNPLRVGRRDLVHLLTCRPIRTFQTYLNLKAEVEAYLDRTFYNLTTVALHDWRTYAEMKSLAQQQYRLYLVEPHLPSQQLEQGLDVLEIMRNINVFVAKYLYNLNNQIFVEKASNNKHLNTINIRHVANSIRTHGTGIMNTTVNYTYQYLRKKFFIFSQFMFDEHIKARLIKDRRHFLENHVEGGAKDQMFPFERADKFNKGIRQLGVTDEGLTFLDHFRLLITQIGNAMGYVRMIRSGGLNCCSSAIRFVPDLEDIPAFEELASKAGLSQGTVTAAQQLDQTVAGLVKNYSEGTDYFAMLVDVFAKEFRDKKNAHLRNVHVIVPALTVNFVEHMVQCKDRLNKKNKTGAAFSDDGFAMGLAYVLKLLDQSREFDSLHWFRSVQRHYGTLKAEAKQQLDKAGRSDEKLQQTLTLTLSRHERYSREFALLDQGLTSARIFFRAEKEGGGGGGSGGSGGAGDSAAAAPTSAESAEATTTAAS</sequence>
<name>A0A267EJX3_9PLAT</name>
<feature type="compositionally biased region" description="Low complexity" evidence="1">
    <location>
        <begin position="1174"/>
        <end position="1194"/>
    </location>
</feature>
<dbReference type="GO" id="GO:0005768">
    <property type="term" value="C:endosome"/>
    <property type="evidence" value="ECO:0007669"/>
    <property type="project" value="TreeGrafter"/>
</dbReference>
<dbReference type="Pfam" id="PF14746">
    <property type="entry name" value="WASH-7_C"/>
    <property type="match status" value="1"/>
</dbReference>
<dbReference type="PANTHER" id="PTHR31409">
    <property type="entry name" value="WASH COMPLEX SUBUNIT 4"/>
    <property type="match status" value="1"/>
</dbReference>
<accession>A0A267EJX3</accession>
<dbReference type="PANTHER" id="PTHR31409:SF0">
    <property type="entry name" value="WASH COMPLEX SUBUNIT 4"/>
    <property type="match status" value="1"/>
</dbReference>
<proteinExistence type="predicted"/>
<dbReference type="InterPro" id="IPR028191">
    <property type="entry name" value="WASH-4_N"/>
</dbReference>
<dbReference type="GO" id="GO:0007032">
    <property type="term" value="P:endosome organization"/>
    <property type="evidence" value="ECO:0007669"/>
    <property type="project" value="TreeGrafter"/>
</dbReference>
<comment type="caution">
    <text evidence="5">The sequence shown here is derived from an EMBL/GenBank/DDBJ whole genome shotgun (WGS) entry which is preliminary data.</text>
</comment>
<dbReference type="Pfam" id="PF14745">
    <property type="entry name" value="WASH-4_N"/>
    <property type="match status" value="1"/>
</dbReference>
<organism evidence="5 6">
    <name type="scientific">Macrostomum lignano</name>
    <dbReference type="NCBI Taxonomy" id="282301"/>
    <lineage>
        <taxon>Eukaryota</taxon>
        <taxon>Metazoa</taxon>
        <taxon>Spiralia</taxon>
        <taxon>Lophotrochozoa</taxon>
        <taxon>Platyhelminthes</taxon>
        <taxon>Rhabditophora</taxon>
        <taxon>Macrostomorpha</taxon>
        <taxon>Macrostomida</taxon>
        <taxon>Macrostomidae</taxon>
        <taxon>Macrostomum</taxon>
    </lineage>
</organism>
<gene>
    <name evidence="5" type="ORF">BOX15_Mlig016923g1</name>
</gene>
<evidence type="ECO:0000313" key="6">
    <source>
        <dbReference type="Proteomes" id="UP000215902"/>
    </source>
</evidence>
<dbReference type="Proteomes" id="UP000215902">
    <property type="component" value="Unassembled WGS sequence"/>
</dbReference>
<evidence type="ECO:0000259" key="4">
    <source>
        <dbReference type="Pfam" id="PF14746"/>
    </source>
</evidence>
<feature type="non-terminal residue" evidence="5">
    <location>
        <position position="1"/>
    </location>
</feature>
<evidence type="ECO:0000259" key="3">
    <source>
        <dbReference type="Pfam" id="PF14745"/>
    </source>
</evidence>
<feature type="region of interest" description="Disordered" evidence="1">
    <location>
        <begin position="1158"/>
        <end position="1194"/>
    </location>
</feature>
<feature type="compositionally biased region" description="Gly residues" evidence="1">
    <location>
        <begin position="1161"/>
        <end position="1173"/>
    </location>
</feature>
<protein>
    <recommendedName>
        <fullName evidence="7">WASH complex subunit 7</fullName>
    </recommendedName>
</protein>
<evidence type="ECO:0000259" key="2">
    <source>
        <dbReference type="Pfam" id="PF14744"/>
    </source>
</evidence>
<dbReference type="InterPro" id="IPR028283">
    <property type="entry name" value="WASH-7_C"/>
</dbReference>
<dbReference type="EMBL" id="NIVC01001994">
    <property type="protein sequence ID" value="PAA61825.1"/>
    <property type="molecule type" value="Genomic_DNA"/>
</dbReference>
<dbReference type="STRING" id="282301.A0A267EJX3"/>
<dbReference type="InterPro" id="IPR027307">
    <property type="entry name" value="WASH7"/>
</dbReference>
<dbReference type="GO" id="GO:0071203">
    <property type="term" value="C:WASH complex"/>
    <property type="evidence" value="ECO:0007669"/>
    <property type="project" value="InterPro"/>
</dbReference>
<dbReference type="AlphaFoldDB" id="A0A267EJX3"/>
<keyword evidence="6" id="KW-1185">Reference proteome</keyword>
<feature type="domain" description="WASH complex subunit 4 N-terminal" evidence="3">
    <location>
        <begin position="43"/>
        <end position="619"/>
    </location>
</feature>
<feature type="domain" description="WASH complex subunit 7 central" evidence="2">
    <location>
        <begin position="627"/>
        <end position="969"/>
    </location>
</feature>
<dbReference type="GO" id="GO:0016197">
    <property type="term" value="P:endosomal transport"/>
    <property type="evidence" value="ECO:0007669"/>
    <property type="project" value="TreeGrafter"/>
</dbReference>
<evidence type="ECO:0000313" key="5">
    <source>
        <dbReference type="EMBL" id="PAA61825.1"/>
    </source>
</evidence>
<evidence type="ECO:0008006" key="7">
    <source>
        <dbReference type="Google" id="ProtNLM"/>
    </source>
</evidence>
<evidence type="ECO:0000256" key="1">
    <source>
        <dbReference type="SAM" id="MobiDB-lite"/>
    </source>
</evidence>
<dbReference type="InterPro" id="IPR028282">
    <property type="entry name" value="WASH-7_central"/>
</dbReference>
<dbReference type="Pfam" id="PF14744">
    <property type="entry name" value="WASH-7_mid"/>
    <property type="match status" value="1"/>
</dbReference>
<reference evidence="5 6" key="1">
    <citation type="submission" date="2017-06" db="EMBL/GenBank/DDBJ databases">
        <title>A platform for efficient transgenesis in Macrostomum lignano, a flatworm model organism for stem cell research.</title>
        <authorList>
            <person name="Berezikov E."/>
        </authorList>
    </citation>
    <scope>NUCLEOTIDE SEQUENCE [LARGE SCALE GENOMIC DNA]</scope>
    <source>
        <strain evidence="5">DV1</strain>
        <tissue evidence="5">Whole organism</tissue>
    </source>
</reference>
<dbReference type="OrthoDB" id="10261210at2759"/>
<feature type="domain" description="WASH complex subunit 7 C-terminal" evidence="4">
    <location>
        <begin position="987"/>
        <end position="1155"/>
    </location>
</feature>